<dbReference type="NCBIfam" id="TIGR01439">
    <property type="entry name" value="lp_hng_hel_AbrB"/>
    <property type="match status" value="1"/>
</dbReference>
<dbReference type="SMART" id="SM00966">
    <property type="entry name" value="SpoVT_AbrB"/>
    <property type="match status" value="1"/>
</dbReference>
<dbReference type="HOGENOM" id="CLU_186985_0_0_9"/>
<evidence type="ECO:0000256" key="1">
    <source>
        <dbReference type="PROSITE-ProRule" id="PRU01076"/>
    </source>
</evidence>
<name>J9W0J4_LENBU</name>
<feature type="domain" description="SpoVT-AbrB" evidence="3">
    <location>
        <begin position="3"/>
        <end position="49"/>
    </location>
</feature>
<dbReference type="InterPro" id="IPR007159">
    <property type="entry name" value="SpoVT-AbrB_dom"/>
</dbReference>
<dbReference type="Gene3D" id="2.10.260.10">
    <property type="match status" value="1"/>
</dbReference>
<dbReference type="AlphaFoldDB" id="J9W0J4"/>
<dbReference type="GO" id="GO:0003677">
    <property type="term" value="F:DNA binding"/>
    <property type="evidence" value="ECO:0007669"/>
    <property type="project" value="UniProtKB-UniRule"/>
</dbReference>
<organism evidence="4 5">
    <name type="scientific">Lentilactobacillus buchneri subsp. silagei CD034</name>
    <dbReference type="NCBI Taxonomy" id="1071400"/>
    <lineage>
        <taxon>Bacteria</taxon>
        <taxon>Bacillati</taxon>
        <taxon>Bacillota</taxon>
        <taxon>Bacilli</taxon>
        <taxon>Lactobacillales</taxon>
        <taxon>Lactobacillaceae</taxon>
        <taxon>Lentilactobacillus</taxon>
        <taxon>Lentilactobacillus buchneri subsp. silagei</taxon>
    </lineage>
</organism>
<feature type="region of interest" description="Disordered" evidence="2">
    <location>
        <begin position="66"/>
        <end position="88"/>
    </location>
</feature>
<dbReference type="RefSeq" id="WP_014939708.1">
    <property type="nucleotide sequence ID" value="NC_018610.1"/>
</dbReference>
<accession>J9W0J4</accession>
<evidence type="ECO:0000256" key="2">
    <source>
        <dbReference type="SAM" id="MobiDB-lite"/>
    </source>
</evidence>
<reference evidence="4 5" key="1">
    <citation type="journal article" date="2012" name="J. Biotechnol.">
        <title>Insights into the completely annotated genome of Lactobacillus buchneri CD034, a strain isolated from stable grass silage.</title>
        <authorList>
            <person name="Heinl S."/>
            <person name="Wibberg D."/>
            <person name="Eikmeyer F."/>
            <person name="Szczepanowski R."/>
            <person name="Blom J."/>
            <person name="Linke B."/>
            <person name="Goesmann A."/>
            <person name="Grabherr R."/>
            <person name="Schwab H."/>
            <person name="Puhler A."/>
            <person name="Schluter A."/>
        </authorList>
    </citation>
    <scope>NUCLEOTIDE SEQUENCE [LARGE SCALE GENOMIC DNA]</scope>
    <source>
        <strain evidence="4 5">CD034</strain>
    </source>
</reference>
<dbReference type="EMBL" id="CP003043">
    <property type="protein sequence ID" value="AFR99923.1"/>
    <property type="molecule type" value="Genomic_DNA"/>
</dbReference>
<dbReference type="SUPFAM" id="SSF89447">
    <property type="entry name" value="AbrB/MazE/MraZ-like"/>
    <property type="match status" value="1"/>
</dbReference>
<sequence>MTKYTATISKNGQLVIPAPVRHKLNISAGTKLSIQIDQNNNVVLSKVPEVSDWKKLLANIPDERVELDQEGHYDPDKSPELDDWMRKG</sequence>
<dbReference type="Proteomes" id="UP000007332">
    <property type="component" value="Chromosome"/>
</dbReference>
<dbReference type="Pfam" id="PF04014">
    <property type="entry name" value="MazE_antitoxin"/>
    <property type="match status" value="1"/>
</dbReference>
<dbReference type="eggNOG" id="COG2002">
    <property type="taxonomic scope" value="Bacteria"/>
</dbReference>
<dbReference type="KEGG" id="lbn:LBUCD034_0875"/>
<protein>
    <submittedName>
        <fullName evidence="4">Toxin-antitoxin system, antitoxin component, AbrB family</fullName>
    </submittedName>
</protein>
<evidence type="ECO:0000259" key="3">
    <source>
        <dbReference type="PROSITE" id="PS51740"/>
    </source>
</evidence>
<dbReference type="InterPro" id="IPR037914">
    <property type="entry name" value="SpoVT-AbrB_sf"/>
</dbReference>
<gene>
    <name evidence="4" type="ORF">LBUCD034_0875</name>
</gene>
<evidence type="ECO:0000313" key="4">
    <source>
        <dbReference type="EMBL" id="AFR99923.1"/>
    </source>
</evidence>
<keyword evidence="5" id="KW-1185">Reference proteome</keyword>
<proteinExistence type="predicted"/>
<dbReference type="PATRIC" id="fig|1071400.3.peg.832"/>
<dbReference type="PROSITE" id="PS51740">
    <property type="entry name" value="SPOVT_ABRB"/>
    <property type="match status" value="1"/>
</dbReference>
<keyword evidence="1" id="KW-0238">DNA-binding</keyword>
<evidence type="ECO:0000313" key="5">
    <source>
        <dbReference type="Proteomes" id="UP000007332"/>
    </source>
</evidence>